<dbReference type="GO" id="GO:0016020">
    <property type="term" value="C:membrane"/>
    <property type="evidence" value="ECO:0007669"/>
    <property type="project" value="InterPro"/>
</dbReference>
<gene>
    <name evidence="3" type="ORF">FTW19_10575</name>
</gene>
<keyword evidence="3" id="KW-0808">Transferase</keyword>
<keyword evidence="4" id="KW-1185">Reference proteome</keyword>
<feature type="transmembrane region" description="Helical" evidence="1">
    <location>
        <begin position="12"/>
        <end position="39"/>
    </location>
</feature>
<evidence type="ECO:0000259" key="2">
    <source>
        <dbReference type="Pfam" id="PF06580"/>
    </source>
</evidence>
<keyword evidence="1" id="KW-0472">Membrane</keyword>
<reference evidence="3 4" key="1">
    <citation type="submission" date="2019-08" db="EMBL/GenBank/DDBJ databases">
        <title>Complete genome sequence of Terriglobus albidus strain ORNL.</title>
        <authorList>
            <person name="Podar M."/>
        </authorList>
    </citation>
    <scope>NUCLEOTIDE SEQUENCE [LARGE SCALE GENOMIC DNA]</scope>
    <source>
        <strain evidence="3 4">ORNL</strain>
    </source>
</reference>
<evidence type="ECO:0000256" key="1">
    <source>
        <dbReference type="SAM" id="Phobius"/>
    </source>
</evidence>
<organism evidence="3 4">
    <name type="scientific">Terriglobus albidus</name>
    <dbReference type="NCBI Taxonomy" id="1592106"/>
    <lineage>
        <taxon>Bacteria</taxon>
        <taxon>Pseudomonadati</taxon>
        <taxon>Acidobacteriota</taxon>
        <taxon>Terriglobia</taxon>
        <taxon>Terriglobales</taxon>
        <taxon>Acidobacteriaceae</taxon>
        <taxon>Terriglobus</taxon>
    </lineage>
</organism>
<dbReference type="InterPro" id="IPR010559">
    <property type="entry name" value="Sig_transdc_His_kin_internal"/>
</dbReference>
<protein>
    <submittedName>
        <fullName evidence="3">Sensor histidine kinase</fullName>
    </submittedName>
</protein>
<dbReference type="SUPFAM" id="SSF55874">
    <property type="entry name" value="ATPase domain of HSP90 chaperone/DNA topoisomerase II/histidine kinase"/>
    <property type="match status" value="1"/>
</dbReference>
<feature type="transmembrane region" description="Helical" evidence="1">
    <location>
        <begin position="88"/>
        <end position="109"/>
    </location>
</feature>
<keyword evidence="3" id="KW-0418">Kinase</keyword>
<dbReference type="PANTHER" id="PTHR34220">
    <property type="entry name" value="SENSOR HISTIDINE KINASE YPDA"/>
    <property type="match status" value="1"/>
</dbReference>
<dbReference type="Pfam" id="PF06580">
    <property type="entry name" value="His_kinase"/>
    <property type="match status" value="1"/>
</dbReference>
<dbReference type="RefSeq" id="WP_147647596.1">
    <property type="nucleotide sequence ID" value="NZ_CP042806.1"/>
</dbReference>
<evidence type="ECO:0000313" key="3">
    <source>
        <dbReference type="EMBL" id="QEE28406.1"/>
    </source>
</evidence>
<dbReference type="OrthoDB" id="105609at2"/>
<feature type="transmembrane region" description="Helical" evidence="1">
    <location>
        <begin position="51"/>
        <end position="76"/>
    </location>
</feature>
<dbReference type="GO" id="GO:0000155">
    <property type="term" value="F:phosphorelay sensor kinase activity"/>
    <property type="evidence" value="ECO:0007669"/>
    <property type="project" value="InterPro"/>
</dbReference>
<dbReference type="Gene3D" id="3.30.565.10">
    <property type="entry name" value="Histidine kinase-like ATPase, C-terminal domain"/>
    <property type="match status" value="1"/>
</dbReference>
<feature type="transmembrane region" description="Helical" evidence="1">
    <location>
        <begin position="153"/>
        <end position="173"/>
    </location>
</feature>
<dbReference type="Proteomes" id="UP000321820">
    <property type="component" value="Chromosome"/>
</dbReference>
<keyword evidence="1" id="KW-1133">Transmembrane helix</keyword>
<proteinExistence type="predicted"/>
<evidence type="ECO:0000313" key="4">
    <source>
        <dbReference type="Proteomes" id="UP000321820"/>
    </source>
</evidence>
<dbReference type="KEGG" id="talb:FTW19_10575"/>
<dbReference type="AlphaFoldDB" id="A0A5B9EEC5"/>
<dbReference type="InterPro" id="IPR050640">
    <property type="entry name" value="Bact_2-comp_sensor_kinase"/>
</dbReference>
<feature type="domain" description="Signal transduction histidine kinase internal region" evidence="2">
    <location>
        <begin position="194"/>
        <end position="272"/>
    </location>
</feature>
<name>A0A5B9EEC5_9BACT</name>
<keyword evidence="1" id="KW-0812">Transmembrane</keyword>
<accession>A0A5B9EEC5</accession>
<dbReference type="EMBL" id="CP042806">
    <property type="protein sequence ID" value="QEE28406.1"/>
    <property type="molecule type" value="Genomic_DNA"/>
</dbReference>
<dbReference type="PANTHER" id="PTHR34220:SF7">
    <property type="entry name" value="SENSOR HISTIDINE KINASE YPDA"/>
    <property type="match status" value="1"/>
</dbReference>
<sequence length="396" mass="44908">MTPSATTSNRSLVRLSSFWVICFVAWNMVVVLNAGQWYIYDLFAGHTTPLLAYLTLSMAVWYTRAALSPIVLYVAARYRLREKAIVKALCLYIVVALGAGLLTSAVQAFTFQLVRSGRPLQDQAVAAIVHRYANEGDAEYRILSGLVRSWNYVLYNLLTYCMVIGLVQAWYYYEDARRRELQTAQLHAELAQTRLSLLRMQLHPHFLFNTLHSIATLFRYDPDAAEDMLLRLSQLLRAFLEQEETPEIPLEKELTFLECHLGIEQVRFGDRLHSSIEVAPNLMDYAVPALILQPLVENAIRHGIGKHEGPDAIQVRIYLETDSLHLDVVNRNGVLDKSSNRFQHGIGLRNTTVRLQTLYRDRATFSLDSLEPTGVAARISIPARRIPLPVIPGKSE</sequence>
<dbReference type="InterPro" id="IPR036890">
    <property type="entry name" value="HATPase_C_sf"/>
</dbReference>